<sequence length="565" mass="62233">MTEPTLWSRIPNLDAQTAGAAVVLTAGTNCQCAIVPARDDLCESQIFNKDQSMKLLGKCLQVLALSACLGASAAAAENWVRAESEHFVITSSTTEAKTVGYVQKLEAFHALTNLLLGGAGGTTQAKFQIYLLADPEQMKVVRPNFSDNVGGVYFHCGEGSIAYAKAPGYGQQETNLTTLFHEYAHHVMFQHARTYYPAWFVEGFAEYLSTAYPDRGSISIGESSTMRNYTLAKENWIGFDKIIDPKFRIDGDKDADPRTMWRFYAQSWLLAHYMLSDPARTKALYAYFNAAGGGGDPIASWESATGIKIDTLQRVLQRYSDNMFFMNVPIADYPESSVRVTRLPKGAEQYVLKASLLTTCPTWEYGKALLAGIAAQKTALAGDPQYRLELAKAQLLFGELGEAEAALTEIQATRPDDFEVNYLMGRVRFAQAERAEGAAKSERMDQARTFFIAAYRTKKLDAANLYYLARSFGNKPDYPDANVLNAADSAHYLAPSVWEYASFDCWVNLRNNRRDKAAAALAPLGNDPHNRAWAARVQKALEAIKAGKSTSEVMNLLSTSTPSAP</sequence>
<proteinExistence type="predicted"/>
<dbReference type="Proteomes" id="UP001204151">
    <property type="component" value="Unassembled WGS sequence"/>
</dbReference>
<keyword evidence="2" id="KW-1185">Reference proteome</keyword>
<dbReference type="Gene3D" id="1.25.40.10">
    <property type="entry name" value="Tetratricopeptide repeat domain"/>
    <property type="match status" value="1"/>
</dbReference>
<evidence type="ECO:0008006" key="3">
    <source>
        <dbReference type="Google" id="ProtNLM"/>
    </source>
</evidence>
<evidence type="ECO:0000313" key="2">
    <source>
        <dbReference type="Proteomes" id="UP001204151"/>
    </source>
</evidence>
<dbReference type="InterPro" id="IPR011990">
    <property type="entry name" value="TPR-like_helical_dom_sf"/>
</dbReference>
<gene>
    <name evidence="1" type="ORF">NX784_03775</name>
</gene>
<evidence type="ECO:0000313" key="1">
    <source>
        <dbReference type="EMBL" id="MCS0580703.1"/>
    </source>
</evidence>
<protein>
    <recommendedName>
        <fullName evidence="3">DUF1570 domain-containing protein</fullName>
    </recommendedName>
</protein>
<dbReference type="EMBL" id="JANUGW010000002">
    <property type="protein sequence ID" value="MCS0580703.1"/>
    <property type="molecule type" value="Genomic_DNA"/>
</dbReference>
<comment type="caution">
    <text evidence="1">The sequence shown here is derived from an EMBL/GenBank/DDBJ whole genome shotgun (WGS) entry which is preliminary data.</text>
</comment>
<dbReference type="RefSeq" id="WP_258815355.1">
    <property type="nucleotide sequence ID" value="NZ_JANUGW010000002.1"/>
</dbReference>
<organism evidence="1 2">
    <name type="scientific">Massilia pinisoli</name>
    <dbReference type="NCBI Taxonomy" id="1772194"/>
    <lineage>
        <taxon>Bacteria</taxon>
        <taxon>Pseudomonadati</taxon>
        <taxon>Pseudomonadota</taxon>
        <taxon>Betaproteobacteria</taxon>
        <taxon>Burkholderiales</taxon>
        <taxon>Oxalobacteraceae</taxon>
        <taxon>Telluria group</taxon>
        <taxon>Massilia</taxon>
    </lineage>
</organism>
<reference evidence="1 2" key="1">
    <citation type="submission" date="2022-08" db="EMBL/GenBank/DDBJ databases">
        <title>Reclassification of Massilia species as members of the genera Telluria, Duganella, Pseudoduganella, Mokoshia gen. nov. and Zemynaea gen. nov. using orthogonal and non-orthogonal genome-based approaches.</title>
        <authorList>
            <person name="Bowman J.P."/>
        </authorList>
    </citation>
    <scope>NUCLEOTIDE SEQUENCE [LARGE SCALE GENOMIC DNA]</scope>
    <source>
        <strain evidence="1 2">JCM 31316</strain>
    </source>
</reference>
<name>A0ABT1ZLA5_9BURK</name>
<accession>A0ABT1ZLA5</accession>